<keyword evidence="3 6" id="KW-0255">Endonuclease</keyword>
<dbReference type="InterPro" id="IPR014721">
    <property type="entry name" value="Ribsml_uS5_D2-typ_fold_subgr"/>
</dbReference>
<dbReference type="SUPFAM" id="SSF54211">
    <property type="entry name" value="Ribosomal protein S5 domain 2-like"/>
    <property type="match status" value="1"/>
</dbReference>
<proteinExistence type="inferred from homology"/>
<dbReference type="OrthoDB" id="398329at2"/>
<dbReference type="GO" id="GO:0004526">
    <property type="term" value="F:ribonuclease P activity"/>
    <property type="evidence" value="ECO:0007669"/>
    <property type="project" value="UniProtKB-UniRule"/>
</dbReference>
<reference evidence="8 9" key="1">
    <citation type="submission" date="2018-01" db="EMBL/GenBank/DDBJ databases">
        <title>Saezia sanguinis gen. nov., sp. nov., in the order Burkholderiales isolated from human blood.</title>
        <authorList>
            <person name="Medina-Pascual M.J."/>
            <person name="Valdezate S."/>
            <person name="Monzon S."/>
            <person name="Cuesta I."/>
            <person name="Carrasco G."/>
            <person name="Villalon P."/>
            <person name="Saez-Nieto J.A."/>
        </authorList>
    </citation>
    <scope>NUCLEOTIDE SEQUENCE [LARGE SCALE GENOMIC DNA]</scope>
    <source>
        <strain evidence="8 9">CNM695-12</strain>
    </source>
</reference>
<dbReference type="GO" id="GO:0030677">
    <property type="term" value="C:ribonuclease P complex"/>
    <property type="evidence" value="ECO:0007669"/>
    <property type="project" value="TreeGrafter"/>
</dbReference>
<gene>
    <name evidence="6 8" type="primary">rnpA</name>
    <name evidence="8" type="ORF">CUZ56_02858</name>
</gene>
<comment type="caution">
    <text evidence="8">The sequence shown here is derived from an EMBL/GenBank/DDBJ whole genome shotgun (WGS) entry which is preliminary data.</text>
</comment>
<dbReference type="AlphaFoldDB" id="A0A433SA34"/>
<evidence type="ECO:0000256" key="5">
    <source>
        <dbReference type="ARBA" id="ARBA00022884"/>
    </source>
</evidence>
<keyword evidence="2 6" id="KW-0540">Nuclease</keyword>
<dbReference type="GO" id="GO:0001682">
    <property type="term" value="P:tRNA 5'-leader removal"/>
    <property type="evidence" value="ECO:0007669"/>
    <property type="project" value="UniProtKB-UniRule"/>
</dbReference>
<dbReference type="NCBIfam" id="TIGR00188">
    <property type="entry name" value="rnpA"/>
    <property type="match status" value="1"/>
</dbReference>
<keyword evidence="1 6" id="KW-0819">tRNA processing</keyword>
<evidence type="ECO:0000256" key="4">
    <source>
        <dbReference type="ARBA" id="ARBA00022801"/>
    </source>
</evidence>
<sequence length="162" mass="18337">MTSAPQVQVKVARLQTHAQFEAVLQQSVSISNFYFVLHYGASKLSTEPQQEKLQSVDNLFFQGSRLGLIIPKRWAKRAVTRSLVKRQCRAQFALAAADLPAGDWIIRLRRSLDSGQWNSASSPALKQHVRQEIQHLLAQAQQRWSKEHSYPSEQVLIKGVSC</sequence>
<keyword evidence="9" id="KW-1185">Reference proteome</keyword>
<dbReference type="InterPro" id="IPR020568">
    <property type="entry name" value="Ribosomal_Su5_D2-typ_SF"/>
</dbReference>
<name>A0A433SA34_9BURK</name>
<evidence type="ECO:0000313" key="9">
    <source>
        <dbReference type="Proteomes" id="UP000286947"/>
    </source>
</evidence>
<dbReference type="EMBL" id="PQSP01000011">
    <property type="protein sequence ID" value="RUS65559.1"/>
    <property type="molecule type" value="Genomic_DNA"/>
</dbReference>
<dbReference type="Proteomes" id="UP000286947">
    <property type="component" value="Unassembled WGS sequence"/>
</dbReference>
<evidence type="ECO:0000256" key="1">
    <source>
        <dbReference type="ARBA" id="ARBA00022694"/>
    </source>
</evidence>
<dbReference type="GO" id="GO:0042781">
    <property type="term" value="F:3'-tRNA processing endoribonuclease activity"/>
    <property type="evidence" value="ECO:0007669"/>
    <property type="project" value="TreeGrafter"/>
</dbReference>
<comment type="similarity">
    <text evidence="6">Belongs to the RnpA family.</text>
</comment>
<organism evidence="8 9">
    <name type="scientific">Saezia sanguinis</name>
    <dbReference type="NCBI Taxonomy" id="1965230"/>
    <lineage>
        <taxon>Bacteria</taxon>
        <taxon>Pseudomonadati</taxon>
        <taxon>Pseudomonadota</taxon>
        <taxon>Betaproteobacteria</taxon>
        <taxon>Burkholderiales</taxon>
        <taxon>Saeziaceae</taxon>
        <taxon>Saezia</taxon>
    </lineage>
</organism>
<comment type="catalytic activity">
    <reaction evidence="6">
        <text>Endonucleolytic cleavage of RNA, removing 5'-extranucleotides from tRNA precursor.</text>
        <dbReference type="EC" id="3.1.26.5"/>
    </reaction>
</comment>
<dbReference type="Gene3D" id="3.30.230.10">
    <property type="match status" value="1"/>
</dbReference>
<evidence type="ECO:0000256" key="7">
    <source>
        <dbReference type="NCBIfam" id="TIGR00188"/>
    </source>
</evidence>
<dbReference type="Pfam" id="PF00825">
    <property type="entry name" value="Ribonuclease_P"/>
    <property type="match status" value="1"/>
</dbReference>
<keyword evidence="5 6" id="KW-0694">RNA-binding</keyword>
<keyword evidence="4 6" id="KW-0378">Hydrolase</keyword>
<evidence type="ECO:0000256" key="6">
    <source>
        <dbReference type="HAMAP-Rule" id="MF_00227"/>
    </source>
</evidence>
<dbReference type="RefSeq" id="WP_126981018.1">
    <property type="nucleotide sequence ID" value="NZ_PQSP01000011.1"/>
</dbReference>
<accession>A0A433SA34</accession>
<dbReference type="PANTHER" id="PTHR33992:SF1">
    <property type="entry name" value="RIBONUCLEASE P PROTEIN COMPONENT"/>
    <property type="match status" value="1"/>
</dbReference>
<comment type="function">
    <text evidence="6">RNaseP catalyzes the removal of the 5'-leader sequence from pre-tRNA to produce the mature 5'-terminus. It can also cleave other RNA substrates such as 4.5S RNA. The protein component plays an auxiliary but essential role in vivo by binding to the 5'-leader sequence and broadening the substrate specificity of the ribozyme.</text>
</comment>
<dbReference type="PANTHER" id="PTHR33992">
    <property type="entry name" value="RIBONUCLEASE P PROTEIN COMPONENT"/>
    <property type="match status" value="1"/>
</dbReference>
<evidence type="ECO:0000313" key="8">
    <source>
        <dbReference type="EMBL" id="RUS65559.1"/>
    </source>
</evidence>
<evidence type="ECO:0000256" key="3">
    <source>
        <dbReference type="ARBA" id="ARBA00022759"/>
    </source>
</evidence>
<protein>
    <recommendedName>
        <fullName evidence="6 7">Ribonuclease P protein component</fullName>
        <shortName evidence="6">RNase P protein</shortName>
        <shortName evidence="6">RNaseP protein</shortName>
        <ecNumber evidence="6 7">3.1.26.5</ecNumber>
    </recommendedName>
    <alternativeName>
        <fullName evidence="6">Protein C5</fullName>
    </alternativeName>
</protein>
<dbReference type="InterPro" id="IPR000100">
    <property type="entry name" value="RNase_P"/>
</dbReference>
<dbReference type="HAMAP" id="MF_00227">
    <property type="entry name" value="RNase_P"/>
    <property type="match status" value="1"/>
</dbReference>
<dbReference type="EC" id="3.1.26.5" evidence="6 7"/>
<evidence type="ECO:0000256" key="2">
    <source>
        <dbReference type="ARBA" id="ARBA00022722"/>
    </source>
</evidence>
<comment type="subunit">
    <text evidence="6">Consists of a catalytic RNA component (M1 or rnpB) and a protein subunit.</text>
</comment>
<dbReference type="GO" id="GO:0000049">
    <property type="term" value="F:tRNA binding"/>
    <property type="evidence" value="ECO:0007669"/>
    <property type="project" value="UniProtKB-UniRule"/>
</dbReference>